<dbReference type="InterPro" id="IPR029062">
    <property type="entry name" value="Class_I_gatase-like"/>
</dbReference>
<sequence length="224" mass="24997">MSDSTKKQALIVFGGWDGHTPQASAEVFAPLLDEAGYDVHMKDTLDAYADAELMSDLDLIVPIWTMDKISNEQWAGLNNAVQSGTGLAGFHGGMIDAFRENTEYQWMTGAQWVAHPGNLMERYTVYIEDDSHPITSGIGDFELKNTEQYYCHHDPGNNVLATTVFDQAQGDPSLYTQNAVLPYAWTKTWGRGRVFGAAWGHTDKDFDVPEAKEIVRRGMLWASR</sequence>
<dbReference type="AlphaFoldDB" id="A0A7X0LJ39"/>
<dbReference type="EMBL" id="JACHGY010000001">
    <property type="protein sequence ID" value="MBB6428447.1"/>
    <property type="molecule type" value="Genomic_DNA"/>
</dbReference>
<dbReference type="PANTHER" id="PTHR40469">
    <property type="entry name" value="SECRETED GLYCOSYL HYDROLASE"/>
    <property type="match status" value="1"/>
</dbReference>
<dbReference type="InterPro" id="IPR029010">
    <property type="entry name" value="ThuA-like"/>
</dbReference>
<gene>
    <name evidence="2" type="ORF">HNQ40_000253</name>
</gene>
<evidence type="ECO:0000259" key="1">
    <source>
        <dbReference type="Pfam" id="PF06283"/>
    </source>
</evidence>
<dbReference type="Proteomes" id="UP000541810">
    <property type="component" value="Unassembled WGS sequence"/>
</dbReference>
<comment type="caution">
    <text evidence="2">The sequence shown here is derived from an EMBL/GenBank/DDBJ whole genome shotgun (WGS) entry which is preliminary data.</text>
</comment>
<reference evidence="2 3" key="1">
    <citation type="submission" date="2020-08" db="EMBL/GenBank/DDBJ databases">
        <title>Genomic Encyclopedia of Type Strains, Phase IV (KMG-IV): sequencing the most valuable type-strain genomes for metagenomic binning, comparative biology and taxonomic classification.</title>
        <authorList>
            <person name="Goeker M."/>
        </authorList>
    </citation>
    <scope>NUCLEOTIDE SEQUENCE [LARGE SCALE GENOMIC DNA]</scope>
    <source>
        <strain evidence="2 3">DSM 103725</strain>
    </source>
</reference>
<name>A0A7X0LJ39_9BACT</name>
<dbReference type="RefSeq" id="WP_184675592.1">
    <property type="nucleotide sequence ID" value="NZ_JACHGY010000001.1"/>
</dbReference>
<evidence type="ECO:0000313" key="3">
    <source>
        <dbReference type="Proteomes" id="UP000541810"/>
    </source>
</evidence>
<organism evidence="2 3">
    <name type="scientific">Algisphaera agarilytica</name>
    <dbReference type="NCBI Taxonomy" id="1385975"/>
    <lineage>
        <taxon>Bacteria</taxon>
        <taxon>Pseudomonadati</taxon>
        <taxon>Planctomycetota</taxon>
        <taxon>Phycisphaerae</taxon>
        <taxon>Phycisphaerales</taxon>
        <taxon>Phycisphaeraceae</taxon>
        <taxon>Algisphaera</taxon>
    </lineage>
</organism>
<evidence type="ECO:0000313" key="2">
    <source>
        <dbReference type="EMBL" id="MBB6428447.1"/>
    </source>
</evidence>
<proteinExistence type="predicted"/>
<protein>
    <recommendedName>
        <fullName evidence="1">ThuA-like domain-containing protein</fullName>
    </recommendedName>
</protein>
<keyword evidence="3" id="KW-1185">Reference proteome</keyword>
<feature type="domain" description="ThuA-like" evidence="1">
    <location>
        <begin position="9"/>
        <end position="222"/>
    </location>
</feature>
<dbReference type="Pfam" id="PF06283">
    <property type="entry name" value="ThuA"/>
    <property type="match status" value="1"/>
</dbReference>
<dbReference type="SUPFAM" id="SSF52317">
    <property type="entry name" value="Class I glutamine amidotransferase-like"/>
    <property type="match status" value="1"/>
</dbReference>
<dbReference type="PANTHER" id="PTHR40469:SF2">
    <property type="entry name" value="GALACTOSE-BINDING DOMAIN-LIKE SUPERFAMILY PROTEIN"/>
    <property type="match status" value="1"/>
</dbReference>
<dbReference type="Gene3D" id="3.40.50.880">
    <property type="match status" value="1"/>
</dbReference>
<accession>A0A7X0LJ39</accession>